<name>A0ABW7K8U7_9NOCA</name>
<dbReference type="EMBL" id="JBIMSP010000032">
    <property type="protein sequence ID" value="MFH5243891.1"/>
    <property type="molecule type" value="Genomic_DNA"/>
</dbReference>
<protein>
    <submittedName>
        <fullName evidence="1">Uncharacterized protein</fullName>
    </submittedName>
</protein>
<evidence type="ECO:0000313" key="1">
    <source>
        <dbReference type="EMBL" id="MFH5231501.1"/>
    </source>
</evidence>
<comment type="caution">
    <text evidence="1">The sequence shown here is derived from an EMBL/GenBank/DDBJ whole genome shotgun (WGS) entry which is preliminary data.</text>
</comment>
<reference evidence="3 4" key="1">
    <citation type="submission" date="2024-10" db="EMBL/GenBank/DDBJ databases">
        <authorList>
            <person name="Riesco R."/>
        </authorList>
    </citation>
    <scope>NUCLEOTIDE SEQUENCE [LARGE SCALE GENOMIC DNA]</scope>
    <source>
        <strain evidence="2 3">NCIMB 15448</strain>
        <strain evidence="1 4">NCIMB 15450</strain>
    </source>
</reference>
<organism evidence="1 4">
    <name type="scientific">Antrihabitans spumae</name>
    <dbReference type="NCBI Taxonomy" id="3373370"/>
    <lineage>
        <taxon>Bacteria</taxon>
        <taxon>Bacillati</taxon>
        <taxon>Actinomycetota</taxon>
        <taxon>Actinomycetes</taxon>
        <taxon>Mycobacteriales</taxon>
        <taxon>Nocardiaceae</taxon>
        <taxon>Antrihabitans</taxon>
    </lineage>
</organism>
<dbReference type="RefSeq" id="WP_395125328.1">
    <property type="nucleotide sequence ID" value="NZ_JBIMSN010000116.1"/>
</dbReference>
<sequence>MTAAPPLLQWRDPVMASDDPDGESAVDSLLRAGFESPESALFVLSEGFDPRCLSALRRFVAAVGVPRVVAVDPQPPSSPGESLTLRHREQHTAELNDLVGDRLVRLPYPEVHDASSVGRVLAQQLTDTSMLEGVTAVAFDVSAFPTSLSFPPLRALLDVCGQEGAPSELQVLVTANPQLDHSIHKASLGVPHMLAGFRPRGTDKRVRVWTPVLGVRGKDTLSRIAEFIGPREVCPILPFPALDPRLPDEILDVHRELLLDRYEIGPNNLIYAAEGNPFDLYRTLARFNTDYKTTLEPLGGALVHISVHGSKLLSIGALLAAYEFELPIVAMRANRYSVADDQYVDETRAGDRLTALWLRGQPYVR</sequence>
<dbReference type="EMBL" id="JBIMSN010000116">
    <property type="protein sequence ID" value="MFH5231501.1"/>
    <property type="molecule type" value="Genomic_DNA"/>
</dbReference>
<dbReference type="Proteomes" id="UP001609219">
    <property type="component" value="Unassembled WGS sequence"/>
</dbReference>
<dbReference type="Proteomes" id="UP001609176">
    <property type="component" value="Unassembled WGS sequence"/>
</dbReference>
<keyword evidence="4" id="KW-1185">Reference proteome</keyword>
<evidence type="ECO:0000313" key="3">
    <source>
        <dbReference type="Proteomes" id="UP001609176"/>
    </source>
</evidence>
<proteinExistence type="predicted"/>
<gene>
    <name evidence="2" type="ORF">ACHIPV_18705</name>
    <name evidence="1" type="ORF">ACHIRB_23465</name>
</gene>
<accession>A0ABW7K8U7</accession>
<evidence type="ECO:0000313" key="4">
    <source>
        <dbReference type="Proteomes" id="UP001609219"/>
    </source>
</evidence>
<evidence type="ECO:0000313" key="2">
    <source>
        <dbReference type="EMBL" id="MFH5243891.1"/>
    </source>
</evidence>